<dbReference type="eggNOG" id="COG0446">
    <property type="taxonomic scope" value="Bacteria"/>
</dbReference>
<dbReference type="Gene3D" id="3.50.50.60">
    <property type="entry name" value="FAD/NAD(P)-binding domain"/>
    <property type="match status" value="2"/>
</dbReference>
<comment type="caution">
    <text evidence="3">The sequence shown here is derived from an EMBL/GenBank/DDBJ whole genome shotgun (WGS) entry which is preliminary data.</text>
</comment>
<dbReference type="PANTHER" id="PTHR42949:SF3">
    <property type="entry name" value="ANAEROBIC GLYCEROL-3-PHOSPHATE DEHYDROGENASE SUBUNIT B"/>
    <property type="match status" value="1"/>
</dbReference>
<evidence type="ECO:0000313" key="3">
    <source>
        <dbReference type="EMBL" id="ERJ11630.1"/>
    </source>
</evidence>
<dbReference type="PRINTS" id="PR00368">
    <property type="entry name" value="FADPNR"/>
</dbReference>
<sequence length="421" mass="46769">MSNQYDVCVIGGGAAGMSAALGAIKNNAKRVLLVERDVELGGILQQCIHNGFGLHHFKEELTGPAYAEKVKNELLDTNVDVKLETTVTKITHDKKVHFMNEVDGYQVIDATSIIVAIGCRERSRHQIEIPGKRLSGIMTAGTAQRYLNIDGYLVGKRVFILGSGDIGLIMARRMTLEGATVVGVAELMPYSNGLNRNIVQCLHDYDIPLYLSHTVTKVEGNDRLERISISEVDDKFNVIEGSDKTFDVDTLLLSVGLIPENHLLNELNVEVNPITNGAYVDDHYQTNIPGVFACGNSLHVHDLVDFVSQEGFEAGKNAALYVTKKEQQSETITVKPKNNVRYIIPNSIHLNQDEKIELKFRVTKPFERAKLIVKQGEHTIREMKKSHLLPAEMESIEIDKSILSHDHSELTIEIDGGEKHV</sequence>
<dbReference type="RefSeq" id="WP_008825431.1">
    <property type="nucleotide sequence ID" value="NZ_AFNU02000009.1"/>
</dbReference>
<dbReference type="GO" id="GO:0008115">
    <property type="term" value="F:sarcosine oxidase activity"/>
    <property type="evidence" value="ECO:0007669"/>
    <property type="project" value="UniProtKB-EC"/>
</dbReference>
<name>U2FFD5_9MOLU</name>
<evidence type="ECO:0000256" key="1">
    <source>
        <dbReference type="ARBA" id="ARBA00023002"/>
    </source>
</evidence>
<dbReference type="Pfam" id="PF07992">
    <property type="entry name" value="Pyr_redox_2"/>
    <property type="match status" value="1"/>
</dbReference>
<dbReference type="AlphaFoldDB" id="U2FFD5"/>
<evidence type="ECO:0000313" key="4">
    <source>
        <dbReference type="Proteomes" id="UP000005707"/>
    </source>
</evidence>
<dbReference type="OrthoDB" id="9776839at2"/>
<keyword evidence="1 3" id="KW-0560">Oxidoreductase</keyword>
<keyword evidence="4" id="KW-1185">Reference proteome</keyword>
<dbReference type="SUPFAM" id="SSF51905">
    <property type="entry name" value="FAD/NAD(P)-binding domain"/>
    <property type="match status" value="1"/>
</dbReference>
<dbReference type="Proteomes" id="UP000005707">
    <property type="component" value="Unassembled WGS sequence"/>
</dbReference>
<dbReference type="PRINTS" id="PR00469">
    <property type="entry name" value="PNDRDTASEII"/>
</dbReference>
<dbReference type="InterPro" id="IPR036188">
    <property type="entry name" value="FAD/NAD-bd_sf"/>
</dbReference>
<accession>U2FFD5</accession>
<dbReference type="EC" id="1.5.3.1" evidence="3"/>
<gene>
    <name evidence="3" type="ORF">HLPCO_002331</name>
</gene>
<reference evidence="3 4" key="2">
    <citation type="journal article" date="2013" name="PLoS ONE">
        <title>INDIGO - INtegrated Data Warehouse of MIcrobial GenOmes with Examples from the Red Sea Extremophiles.</title>
        <authorList>
            <person name="Alam I."/>
            <person name="Antunes A."/>
            <person name="Kamau A.A."/>
            <person name="Ba Alawi W."/>
            <person name="Kalkatawi M."/>
            <person name="Stingl U."/>
            <person name="Bajic V.B."/>
        </authorList>
    </citation>
    <scope>NUCLEOTIDE SEQUENCE [LARGE SCALE GENOMIC DNA]</scope>
    <source>
        <strain evidence="3 4">SSD-17B</strain>
    </source>
</reference>
<dbReference type="STRING" id="1033810.HLPCO_002331"/>
<evidence type="ECO:0000259" key="2">
    <source>
        <dbReference type="Pfam" id="PF07992"/>
    </source>
</evidence>
<protein>
    <submittedName>
        <fullName evidence="3">Sarcosine oxidase subunit alpha protein</fullName>
        <ecNumber evidence="3">1.5.3.1</ecNumber>
    </submittedName>
</protein>
<organism evidence="3 4">
    <name type="scientific">Haloplasma contractile SSD-17B</name>
    <dbReference type="NCBI Taxonomy" id="1033810"/>
    <lineage>
        <taxon>Bacteria</taxon>
        <taxon>Bacillati</taxon>
        <taxon>Mycoplasmatota</taxon>
        <taxon>Mollicutes</taxon>
        <taxon>Haloplasmatales</taxon>
        <taxon>Haloplasmataceae</taxon>
        <taxon>Haloplasma</taxon>
    </lineage>
</organism>
<dbReference type="InParanoid" id="U2FFD5"/>
<dbReference type="InterPro" id="IPR051691">
    <property type="entry name" value="Metab_Enz_Cyan_OpOx_G3PDH"/>
</dbReference>
<reference evidence="3 4" key="1">
    <citation type="journal article" date="2011" name="J. Bacteriol.">
        <title>Genome sequence of Haloplasma contractile, an unusual contractile bacterium from a deep-sea anoxic brine lake.</title>
        <authorList>
            <person name="Antunes A."/>
            <person name="Alam I."/>
            <person name="El Dorry H."/>
            <person name="Siam R."/>
            <person name="Robertson A."/>
            <person name="Bajic V.B."/>
            <person name="Stingl U."/>
        </authorList>
    </citation>
    <scope>NUCLEOTIDE SEQUENCE [LARGE SCALE GENOMIC DNA]</scope>
    <source>
        <strain evidence="3 4">SSD-17B</strain>
    </source>
</reference>
<dbReference type="EMBL" id="AFNU02000009">
    <property type="protein sequence ID" value="ERJ11630.1"/>
    <property type="molecule type" value="Genomic_DNA"/>
</dbReference>
<dbReference type="InterPro" id="IPR023753">
    <property type="entry name" value="FAD/NAD-binding_dom"/>
</dbReference>
<dbReference type="PANTHER" id="PTHR42949">
    <property type="entry name" value="ANAEROBIC GLYCEROL-3-PHOSPHATE DEHYDROGENASE SUBUNIT B"/>
    <property type="match status" value="1"/>
</dbReference>
<feature type="domain" description="FAD/NAD(P)-binding" evidence="2">
    <location>
        <begin position="5"/>
        <end position="298"/>
    </location>
</feature>
<proteinExistence type="predicted"/>